<comment type="caution">
    <text evidence="2">The sequence shown here is derived from an EMBL/GenBank/DDBJ whole genome shotgun (WGS) entry which is preliminary data.</text>
</comment>
<proteinExistence type="predicted"/>
<keyword evidence="3" id="KW-1185">Reference proteome</keyword>
<feature type="compositionally biased region" description="Low complexity" evidence="1">
    <location>
        <begin position="7"/>
        <end position="29"/>
    </location>
</feature>
<evidence type="ECO:0000313" key="3">
    <source>
        <dbReference type="Proteomes" id="UP001519460"/>
    </source>
</evidence>
<dbReference type="PANTHER" id="PTHR33096:SF1">
    <property type="entry name" value="CXC1-LIKE CYSTEINE CLUSTER ASSOCIATED WITH KDZ TRANSPOSASES DOMAIN-CONTAINING PROTEIN"/>
    <property type="match status" value="1"/>
</dbReference>
<dbReference type="EMBL" id="JACVVK020000478">
    <property type="protein sequence ID" value="KAK7471782.1"/>
    <property type="molecule type" value="Genomic_DNA"/>
</dbReference>
<reference evidence="2 3" key="1">
    <citation type="journal article" date="2023" name="Sci. Data">
        <title>Genome assembly of the Korean intertidal mud-creeper Batillaria attramentaria.</title>
        <authorList>
            <person name="Patra A.K."/>
            <person name="Ho P.T."/>
            <person name="Jun S."/>
            <person name="Lee S.J."/>
            <person name="Kim Y."/>
            <person name="Won Y.J."/>
        </authorList>
    </citation>
    <scope>NUCLEOTIDE SEQUENCE [LARGE SCALE GENOMIC DNA]</scope>
    <source>
        <strain evidence="2">Wonlab-2016</strain>
    </source>
</reference>
<dbReference type="Proteomes" id="UP001519460">
    <property type="component" value="Unassembled WGS sequence"/>
</dbReference>
<dbReference type="AlphaFoldDB" id="A0ABD0JEC5"/>
<feature type="region of interest" description="Disordered" evidence="1">
    <location>
        <begin position="1"/>
        <end position="29"/>
    </location>
</feature>
<evidence type="ECO:0000313" key="2">
    <source>
        <dbReference type="EMBL" id="KAK7471782.1"/>
    </source>
</evidence>
<accession>A0ABD0JEC5</accession>
<organism evidence="2 3">
    <name type="scientific">Batillaria attramentaria</name>
    <dbReference type="NCBI Taxonomy" id="370345"/>
    <lineage>
        <taxon>Eukaryota</taxon>
        <taxon>Metazoa</taxon>
        <taxon>Spiralia</taxon>
        <taxon>Lophotrochozoa</taxon>
        <taxon>Mollusca</taxon>
        <taxon>Gastropoda</taxon>
        <taxon>Caenogastropoda</taxon>
        <taxon>Sorbeoconcha</taxon>
        <taxon>Cerithioidea</taxon>
        <taxon>Batillariidae</taxon>
        <taxon>Batillaria</taxon>
    </lineage>
</organism>
<name>A0ABD0JEC5_9CAEN</name>
<gene>
    <name evidence="2" type="ORF">BaRGS_00035564</name>
</gene>
<dbReference type="Pfam" id="PF18758">
    <property type="entry name" value="KDZ"/>
    <property type="match status" value="1"/>
</dbReference>
<dbReference type="PANTHER" id="PTHR33096">
    <property type="entry name" value="CXC2 DOMAIN-CONTAINING PROTEIN"/>
    <property type="match status" value="1"/>
</dbReference>
<evidence type="ECO:0008006" key="4">
    <source>
        <dbReference type="Google" id="ProtNLM"/>
    </source>
</evidence>
<evidence type="ECO:0000256" key="1">
    <source>
        <dbReference type="SAM" id="MobiDB-lite"/>
    </source>
</evidence>
<feature type="non-terminal residue" evidence="2">
    <location>
        <position position="1"/>
    </location>
</feature>
<protein>
    <recommendedName>
        <fullName evidence="4">CxC2-like cysteine cluster KDZ transposase-associated domain-containing protein</fullName>
    </recommendedName>
</protein>
<dbReference type="InterPro" id="IPR040521">
    <property type="entry name" value="KDZ"/>
</dbReference>
<sequence length="723" mass="80879">DIPVDAVPGPSNVDSSDSDDLPSVSVSGSQYQKRKLKEVQTWQALREEALHARIEEFSPATFQHWECMSVELRRAALPLRIISVGQREASSAQVTFCSCESELVTLESLYRSIIGDPLTEFRLHQCMLQDLKVFPGFGSVTNHDCPICTQFPSLCIMAMDANFGLVHKRSSGQGTGIENARHQTALFCDDSEVESFVATHSVTTKKNTCSDFQAGNAIRSKNRTSKLDVTGVFGAVCQHDIPLKFHNMKHGERFGYPVYLLKKIAAERDLGSSKISVMYDVACSFQAHVKNVASQHSELAENFRFVVPAFHSYAHNLGCQLSFGQRYTDGCGMTDGEGCERLWSYLRSFSSSTKKMNLPNRQDLLTDALFHYAENSLDQLGRRLLHRLEKATQTQGSAAAAVQTSEDRLVDGTASQWLIEWNESLQKHTDQKAGILFDHAAFERGEVLDDEFPGSTAENQAFRPDLQVIHFLEEAAMKLQADLGLNEPWETTPDVINTAKAARTIRERHHINTASKLAVERQHLLTLSRKYSDGQAVASRLSKKLQLNSKKCNQVITSLEEECRVSVNLDDMLNPASSFYLDNCTISKEQMTGAMAYADLKRAQEEEAAVRKEIEVYLSWLEGLNRKVHILADGIKVEDRLSRGTRHLLRTHKLTCEQELFAFTQACVKAGLQACSFDRSVTVALNAWLQRPLEEVAEEDDMDIVQGYLSPVDEISDFSDADD</sequence>